<feature type="compositionally biased region" description="Polar residues" evidence="1">
    <location>
        <begin position="56"/>
        <end position="72"/>
    </location>
</feature>
<feature type="region of interest" description="Disordered" evidence="1">
    <location>
        <begin position="195"/>
        <end position="221"/>
    </location>
</feature>
<name>A0AAD6ZAV1_9AGAR</name>
<evidence type="ECO:0000313" key="3">
    <source>
        <dbReference type="EMBL" id="KAJ7314422.1"/>
    </source>
</evidence>
<feature type="non-terminal residue" evidence="3">
    <location>
        <position position="310"/>
    </location>
</feature>
<keyword evidence="4" id="KW-1185">Reference proteome</keyword>
<accession>A0AAD6ZAV1</accession>
<evidence type="ECO:0000256" key="2">
    <source>
        <dbReference type="SAM" id="Phobius"/>
    </source>
</evidence>
<feature type="compositionally biased region" description="Polar residues" evidence="1">
    <location>
        <begin position="93"/>
        <end position="103"/>
    </location>
</feature>
<dbReference type="Proteomes" id="UP001218218">
    <property type="component" value="Unassembled WGS sequence"/>
</dbReference>
<reference evidence="3" key="1">
    <citation type="submission" date="2023-03" db="EMBL/GenBank/DDBJ databases">
        <title>Massive genome expansion in bonnet fungi (Mycena s.s.) driven by repeated elements and novel gene families across ecological guilds.</title>
        <authorList>
            <consortium name="Lawrence Berkeley National Laboratory"/>
            <person name="Harder C.B."/>
            <person name="Miyauchi S."/>
            <person name="Viragh M."/>
            <person name="Kuo A."/>
            <person name="Thoen E."/>
            <person name="Andreopoulos B."/>
            <person name="Lu D."/>
            <person name="Skrede I."/>
            <person name="Drula E."/>
            <person name="Henrissat B."/>
            <person name="Morin E."/>
            <person name="Kohler A."/>
            <person name="Barry K."/>
            <person name="LaButti K."/>
            <person name="Morin E."/>
            <person name="Salamov A."/>
            <person name="Lipzen A."/>
            <person name="Mereny Z."/>
            <person name="Hegedus B."/>
            <person name="Baldrian P."/>
            <person name="Stursova M."/>
            <person name="Weitz H."/>
            <person name="Taylor A."/>
            <person name="Grigoriev I.V."/>
            <person name="Nagy L.G."/>
            <person name="Martin F."/>
            <person name="Kauserud H."/>
        </authorList>
    </citation>
    <scope>NUCLEOTIDE SEQUENCE</scope>
    <source>
        <strain evidence="3">CBHHK002</strain>
    </source>
</reference>
<feature type="region of interest" description="Disordered" evidence="1">
    <location>
        <begin position="254"/>
        <end position="310"/>
    </location>
</feature>
<proteinExistence type="predicted"/>
<feature type="region of interest" description="Disordered" evidence="1">
    <location>
        <begin position="9"/>
        <end position="110"/>
    </location>
</feature>
<sequence>KTLEALFFATKLDPSLPVFTTPNPPPPGSASSVRPSTPGGGGPPVTEDGKTIHPSEPTSSSNSLPATQTIPLPSSGHISASSSGGVSTSFNSNTPTASQSANTAMARKHPNTTGAITGGVVGAMLAVVLALLLWWSHIRRRRNTWLAHHSDVENSPVDATAAPTSTRNRIPQPFLAVLASVAPFDMSAEQFTDTPELAPIGTGTAPAGPSSSHSRADRNAVAREKDPVVLPWELPASLPLPALAQRPAVAETHEYATPQTAAPAPALQPPTQTQTQRERDLEEEVQRLREQLADGSPPAYSAKPDAILPE</sequence>
<feature type="compositionally biased region" description="Low complexity" evidence="1">
    <location>
        <begin position="254"/>
        <end position="275"/>
    </location>
</feature>
<evidence type="ECO:0000313" key="4">
    <source>
        <dbReference type="Proteomes" id="UP001218218"/>
    </source>
</evidence>
<organism evidence="3 4">
    <name type="scientific">Mycena albidolilacea</name>
    <dbReference type="NCBI Taxonomy" id="1033008"/>
    <lineage>
        <taxon>Eukaryota</taxon>
        <taxon>Fungi</taxon>
        <taxon>Dikarya</taxon>
        <taxon>Basidiomycota</taxon>
        <taxon>Agaricomycotina</taxon>
        <taxon>Agaricomycetes</taxon>
        <taxon>Agaricomycetidae</taxon>
        <taxon>Agaricales</taxon>
        <taxon>Marasmiineae</taxon>
        <taxon>Mycenaceae</taxon>
        <taxon>Mycena</taxon>
    </lineage>
</organism>
<feature type="transmembrane region" description="Helical" evidence="2">
    <location>
        <begin position="115"/>
        <end position="135"/>
    </location>
</feature>
<keyword evidence="2" id="KW-0472">Membrane</keyword>
<feature type="compositionally biased region" description="Basic and acidic residues" evidence="1">
    <location>
        <begin position="276"/>
        <end position="292"/>
    </location>
</feature>
<feature type="compositionally biased region" description="Low complexity" evidence="1">
    <location>
        <begin position="74"/>
        <end position="92"/>
    </location>
</feature>
<dbReference type="EMBL" id="JARIHO010000067">
    <property type="protein sequence ID" value="KAJ7314422.1"/>
    <property type="molecule type" value="Genomic_DNA"/>
</dbReference>
<comment type="caution">
    <text evidence="3">The sequence shown here is derived from an EMBL/GenBank/DDBJ whole genome shotgun (WGS) entry which is preliminary data.</text>
</comment>
<protein>
    <recommendedName>
        <fullName evidence="5">Transmembrane protein</fullName>
    </recommendedName>
</protein>
<keyword evidence="2" id="KW-0812">Transmembrane</keyword>
<keyword evidence="2" id="KW-1133">Transmembrane helix</keyword>
<dbReference type="AlphaFoldDB" id="A0AAD6ZAV1"/>
<evidence type="ECO:0008006" key="5">
    <source>
        <dbReference type="Google" id="ProtNLM"/>
    </source>
</evidence>
<evidence type="ECO:0000256" key="1">
    <source>
        <dbReference type="SAM" id="MobiDB-lite"/>
    </source>
</evidence>
<gene>
    <name evidence="3" type="ORF">DFH08DRAFT_430956</name>
</gene>